<dbReference type="AlphaFoldDB" id="A0A1H9YDJ8"/>
<reference evidence="2 3" key="1">
    <citation type="submission" date="2016-10" db="EMBL/GenBank/DDBJ databases">
        <authorList>
            <person name="de Groot N.N."/>
        </authorList>
    </citation>
    <scope>NUCLEOTIDE SEQUENCE [LARGE SCALE GENOMIC DNA]</scope>
    <source>
        <strain evidence="2 3">IBRC-M 10780</strain>
    </source>
</reference>
<dbReference type="OrthoDB" id="7067273at2"/>
<gene>
    <name evidence="2" type="ORF">SAMN05216389_101335</name>
</gene>
<dbReference type="InterPro" id="IPR003173">
    <property type="entry name" value="PC4_C"/>
</dbReference>
<protein>
    <recommendedName>
        <fullName evidence="1">Transcriptional coactivator p15 (PC4) C-terminal domain-containing protein</fullName>
    </recommendedName>
</protein>
<dbReference type="PIRSF" id="PIRSF037246">
    <property type="entry name" value="UCP037246"/>
    <property type="match status" value="1"/>
</dbReference>
<organism evidence="2 3">
    <name type="scientific">Oceanobacillus limi</name>
    <dbReference type="NCBI Taxonomy" id="930131"/>
    <lineage>
        <taxon>Bacteria</taxon>
        <taxon>Bacillati</taxon>
        <taxon>Bacillota</taxon>
        <taxon>Bacilli</taxon>
        <taxon>Bacillales</taxon>
        <taxon>Bacillaceae</taxon>
        <taxon>Oceanobacillus</taxon>
    </lineage>
</organism>
<dbReference type="GO" id="GO:0003677">
    <property type="term" value="F:DNA binding"/>
    <property type="evidence" value="ECO:0007669"/>
    <property type="project" value="InterPro"/>
</dbReference>
<feature type="domain" description="Transcriptional coactivator p15 (PC4) C-terminal" evidence="1">
    <location>
        <begin position="19"/>
        <end position="67"/>
    </location>
</feature>
<name>A0A1H9YDJ8_9BACI</name>
<dbReference type="Pfam" id="PF02229">
    <property type="entry name" value="PC4"/>
    <property type="match status" value="1"/>
</dbReference>
<sequence length="72" mass="8256">MAEIKYEIIETIAVLSESPKGWTKELNLVSWNGREPKYDLRDWAPDHEKMGKGITLSQEDVKNLKAALENVK</sequence>
<proteinExistence type="predicted"/>
<evidence type="ECO:0000313" key="2">
    <source>
        <dbReference type="EMBL" id="SES66985.1"/>
    </source>
</evidence>
<dbReference type="Proteomes" id="UP000198618">
    <property type="component" value="Unassembled WGS sequence"/>
</dbReference>
<keyword evidence="3" id="KW-1185">Reference proteome</keyword>
<dbReference type="RefSeq" id="WP_090866161.1">
    <property type="nucleotide sequence ID" value="NZ_FOHE01000001.1"/>
</dbReference>
<dbReference type="GO" id="GO:0006355">
    <property type="term" value="P:regulation of DNA-templated transcription"/>
    <property type="evidence" value="ECO:0007669"/>
    <property type="project" value="InterPro"/>
</dbReference>
<evidence type="ECO:0000313" key="3">
    <source>
        <dbReference type="Proteomes" id="UP000198618"/>
    </source>
</evidence>
<accession>A0A1H9YDJ8</accession>
<dbReference type="InterPro" id="IPR017154">
    <property type="entry name" value="PC4-like"/>
</dbReference>
<dbReference type="EMBL" id="FOHE01000001">
    <property type="protein sequence ID" value="SES66985.1"/>
    <property type="molecule type" value="Genomic_DNA"/>
</dbReference>
<dbReference type="STRING" id="930131.SAMN05216389_101335"/>
<evidence type="ECO:0000259" key="1">
    <source>
        <dbReference type="Pfam" id="PF02229"/>
    </source>
</evidence>
<dbReference type="Gene3D" id="2.30.31.70">
    <property type="match status" value="1"/>
</dbReference>